<dbReference type="GO" id="GO:0008395">
    <property type="term" value="F:steroid hydroxylase activity"/>
    <property type="evidence" value="ECO:0007669"/>
    <property type="project" value="TreeGrafter"/>
</dbReference>
<dbReference type="Pfam" id="PF00067">
    <property type="entry name" value="p450"/>
    <property type="match status" value="1"/>
</dbReference>
<dbReference type="OrthoDB" id="6428965at2759"/>
<dbReference type="EMBL" id="MUJZ01049664">
    <property type="protein sequence ID" value="OTF73872.1"/>
    <property type="molecule type" value="Genomic_DNA"/>
</dbReference>
<reference evidence="7 8" key="1">
    <citation type="submission" date="2017-03" db="EMBL/GenBank/DDBJ databases">
        <title>Genome Survey of Euroglyphus maynei.</title>
        <authorList>
            <person name="Arlian L.G."/>
            <person name="Morgan M.S."/>
            <person name="Rider S.D."/>
        </authorList>
    </citation>
    <scope>NUCLEOTIDE SEQUENCE [LARGE SCALE GENOMIC DNA]</scope>
    <source>
        <strain evidence="7">Arlian Lab</strain>
        <tissue evidence="7">Whole body</tissue>
    </source>
</reference>
<dbReference type="InterPro" id="IPR001128">
    <property type="entry name" value="Cyt_P450"/>
</dbReference>
<name>A0A1Y3AZB5_EURMA</name>
<evidence type="ECO:0000256" key="3">
    <source>
        <dbReference type="ARBA" id="ARBA00022723"/>
    </source>
</evidence>
<keyword evidence="4" id="KW-0560">Oxidoreductase</keyword>
<dbReference type="Gene3D" id="1.10.630.10">
    <property type="entry name" value="Cytochrome P450"/>
    <property type="match status" value="1"/>
</dbReference>
<gene>
    <name evidence="7" type="ORF">BLA29_002944</name>
</gene>
<evidence type="ECO:0000256" key="2">
    <source>
        <dbReference type="ARBA" id="ARBA00022617"/>
    </source>
</evidence>
<dbReference type="PANTHER" id="PTHR24302">
    <property type="entry name" value="CYTOCHROME P450 FAMILY 3"/>
    <property type="match status" value="1"/>
</dbReference>
<feature type="non-terminal residue" evidence="7">
    <location>
        <position position="373"/>
    </location>
</feature>
<evidence type="ECO:0000256" key="6">
    <source>
        <dbReference type="ARBA" id="ARBA00023033"/>
    </source>
</evidence>
<evidence type="ECO:0000256" key="5">
    <source>
        <dbReference type="ARBA" id="ARBA00023004"/>
    </source>
</evidence>
<evidence type="ECO:0000256" key="1">
    <source>
        <dbReference type="ARBA" id="ARBA00010617"/>
    </source>
</evidence>
<feature type="non-terminal residue" evidence="7">
    <location>
        <position position="1"/>
    </location>
</feature>
<keyword evidence="3" id="KW-0479">Metal-binding</keyword>
<keyword evidence="5" id="KW-0408">Iron</keyword>
<dbReference type="GO" id="GO:0005506">
    <property type="term" value="F:iron ion binding"/>
    <property type="evidence" value="ECO:0007669"/>
    <property type="project" value="InterPro"/>
</dbReference>
<protein>
    <recommendedName>
        <fullName evidence="9">Cytochrome P450-like protein</fullName>
    </recommendedName>
</protein>
<keyword evidence="8" id="KW-1185">Reference proteome</keyword>
<dbReference type="InterPro" id="IPR050705">
    <property type="entry name" value="Cytochrome_P450_3A"/>
</dbReference>
<dbReference type="PANTHER" id="PTHR24302:SF15">
    <property type="entry name" value="FATTY-ACID PEROXYGENASE"/>
    <property type="match status" value="1"/>
</dbReference>
<keyword evidence="2" id="KW-0349">Heme</keyword>
<proteinExistence type="inferred from homology"/>
<evidence type="ECO:0008006" key="9">
    <source>
        <dbReference type="Google" id="ProtNLM"/>
    </source>
</evidence>
<dbReference type="GO" id="GO:0016705">
    <property type="term" value="F:oxidoreductase activity, acting on paired donors, with incorporation or reduction of molecular oxygen"/>
    <property type="evidence" value="ECO:0007669"/>
    <property type="project" value="InterPro"/>
</dbReference>
<dbReference type="Proteomes" id="UP000194236">
    <property type="component" value="Unassembled WGS sequence"/>
</dbReference>
<dbReference type="InterPro" id="IPR002401">
    <property type="entry name" value="Cyt_P450_E_grp-I"/>
</dbReference>
<dbReference type="InterPro" id="IPR036396">
    <property type="entry name" value="Cyt_P450_sf"/>
</dbReference>
<dbReference type="SUPFAM" id="SSF48264">
    <property type="entry name" value="Cytochrome P450"/>
    <property type="match status" value="1"/>
</dbReference>
<dbReference type="AlphaFoldDB" id="A0A1Y3AZB5"/>
<evidence type="ECO:0000256" key="4">
    <source>
        <dbReference type="ARBA" id="ARBA00023002"/>
    </source>
</evidence>
<accession>A0A1Y3AZB5</accession>
<organism evidence="7 8">
    <name type="scientific">Euroglyphus maynei</name>
    <name type="common">Mayne's house dust mite</name>
    <dbReference type="NCBI Taxonomy" id="6958"/>
    <lineage>
        <taxon>Eukaryota</taxon>
        <taxon>Metazoa</taxon>
        <taxon>Ecdysozoa</taxon>
        <taxon>Arthropoda</taxon>
        <taxon>Chelicerata</taxon>
        <taxon>Arachnida</taxon>
        <taxon>Acari</taxon>
        <taxon>Acariformes</taxon>
        <taxon>Sarcoptiformes</taxon>
        <taxon>Astigmata</taxon>
        <taxon>Psoroptidia</taxon>
        <taxon>Analgoidea</taxon>
        <taxon>Pyroglyphidae</taxon>
        <taxon>Pyroglyphinae</taxon>
        <taxon>Euroglyphus</taxon>
    </lineage>
</organism>
<dbReference type="PRINTS" id="PR00385">
    <property type="entry name" value="P450"/>
</dbReference>
<comment type="similarity">
    <text evidence="1">Belongs to the cytochrome P450 family.</text>
</comment>
<dbReference type="GO" id="GO:0020037">
    <property type="term" value="F:heme binding"/>
    <property type="evidence" value="ECO:0007669"/>
    <property type="project" value="InterPro"/>
</dbReference>
<keyword evidence="6" id="KW-0503">Monooxygenase</keyword>
<comment type="caution">
    <text evidence="7">The sequence shown here is derived from an EMBL/GenBank/DDBJ whole genome shotgun (WGS) entry which is preliminary data.</text>
</comment>
<dbReference type="PRINTS" id="PR00463">
    <property type="entry name" value="EP450I"/>
</dbReference>
<sequence length="373" mass="43717">YVRTKYSYWSNRGVNGPPIIPFLGNFFLPNKPIALLHQDYIRRYGKFFGMYQGRKPMLCIADPVVIKRILVQDFPMFRNRIKQTARHKIFAQNLVNARDESWKRIRSILSPMFTSSKMKKMESMIDQCADSLIQLLDKSANKRESFLAHDVMGNFTMDVIAKCAFATDTNAHKDKENVFVRNAKSFFNFNLFRMLLLIFTPSVLTKFFARSKIPPYHSKTTDFFMNMSSHIIQQRRQNKSASHEDMLELMIKAEHGKDKYFEKDDKFDSHHVNQGEEEIQQEEKIFQEIIGSKFLNEEEIIAQSMIFLLAGYETTASTLTFCMYELAKHPNIQDKLYNEIKPLIERGEPFDLNNLMKLPYLDAVISETLRKHP</sequence>
<evidence type="ECO:0000313" key="7">
    <source>
        <dbReference type="EMBL" id="OTF73872.1"/>
    </source>
</evidence>
<evidence type="ECO:0000313" key="8">
    <source>
        <dbReference type="Proteomes" id="UP000194236"/>
    </source>
</evidence>